<dbReference type="PANTHER" id="PTHR43566">
    <property type="entry name" value="CONSERVED PROTEIN"/>
    <property type="match status" value="1"/>
</dbReference>
<proteinExistence type="predicted"/>
<dbReference type="Proteomes" id="UP000886111">
    <property type="component" value="Unassembled WGS sequence"/>
</dbReference>
<organism evidence="3">
    <name type="scientific">Caldithrix abyssi</name>
    <dbReference type="NCBI Taxonomy" id="187145"/>
    <lineage>
        <taxon>Bacteria</taxon>
        <taxon>Pseudomonadati</taxon>
        <taxon>Calditrichota</taxon>
        <taxon>Calditrichia</taxon>
        <taxon>Calditrichales</taxon>
        <taxon>Calditrichaceae</taxon>
        <taxon>Caldithrix</taxon>
    </lineage>
</organism>
<gene>
    <name evidence="3" type="ORF">ENL21_00495</name>
</gene>
<dbReference type="EMBL" id="DRTD01000032">
    <property type="protein sequence ID" value="HHE54233.1"/>
    <property type="molecule type" value="Genomic_DNA"/>
</dbReference>
<feature type="domain" description="AAA" evidence="1">
    <location>
        <begin position="2"/>
        <end position="49"/>
    </location>
</feature>
<dbReference type="InterPro" id="IPR025420">
    <property type="entry name" value="DUF4143"/>
</dbReference>
<evidence type="ECO:0000259" key="1">
    <source>
        <dbReference type="Pfam" id="PF13173"/>
    </source>
</evidence>
<evidence type="ECO:0000259" key="2">
    <source>
        <dbReference type="Pfam" id="PF13635"/>
    </source>
</evidence>
<dbReference type="InterPro" id="IPR041682">
    <property type="entry name" value="AAA_14"/>
</dbReference>
<evidence type="ECO:0000313" key="3">
    <source>
        <dbReference type="EMBL" id="HHE54233.1"/>
    </source>
</evidence>
<protein>
    <submittedName>
        <fullName evidence="3">ATP-binding protein</fullName>
    </submittedName>
</protein>
<sequence length="284" mass="33623">VLKLLYDSMPNLKIIVTGSSSLDLANQLQEPLTGRKLVFKLFPFSFKEMVNHTSLLEEKRLLEHRLIYGYYPEIVNKSDSEQILLSALTESYLYKDILSMGLVKKPHILEKLLRALALQIGQEVSYSELGALIGADKQTVEKYIDLLEKSFVIFRLQTFSRNLRNEIKKNRKIYFYDNGIRNALIKNFNPLPLRSDVGTLWENFFIAERMKYLNNELKMVNTYFWRTHSQQEIDYLEESGGQLIAYKIKWNLRKRVRFPEKFVKTYHPQKTHVIHPENYFEFLL</sequence>
<keyword evidence="3" id="KW-0067">ATP-binding</keyword>
<dbReference type="GO" id="GO:0005524">
    <property type="term" value="F:ATP binding"/>
    <property type="evidence" value="ECO:0007669"/>
    <property type="project" value="UniProtKB-KW"/>
</dbReference>
<dbReference type="Pfam" id="PF13635">
    <property type="entry name" value="DUF4143"/>
    <property type="match status" value="1"/>
</dbReference>
<accession>A0A7V5LHS2</accession>
<dbReference type="AlphaFoldDB" id="A0A7V5LHS2"/>
<reference evidence="3" key="1">
    <citation type="journal article" date="2020" name="mSystems">
        <title>Genome- and Community-Level Interaction Insights into Carbon Utilization and Element Cycling Functions of Hydrothermarchaeota in Hydrothermal Sediment.</title>
        <authorList>
            <person name="Zhou Z."/>
            <person name="Liu Y."/>
            <person name="Xu W."/>
            <person name="Pan J."/>
            <person name="Luo Z.H."/>
            <person name="Li M."/>
        </authorList>
    </citation>
    <scope>NUCLEOTIDE SEQUENCE [LARGE SCALE GENOMIC DNA]</scope>
    <source>
        <strain evidence="3">HyVt-76</strain>
    </source>
</reference>
<feature type="domain" description="DUF4143" evidence="2">
    <location>
        <begin position="95"/>
        <end position="251"/>
    </location>
</feature>
<feature type="non-terminal residue" evidence="3">
    <location>
        <position position="1"/>
    </location>
</feature>
<dbReference type="PANTHER" id="PTHR43566:SF1">
    <property type="entry name" value="AAA+ ATPASE DOMAIN-CONTAINING PROTEIN"/>
    <property type="match status" value="1"/>
</dbReference>
<name>A0A7V5LHS2_CALAY</name>
<keyword evidence="3" id="KW-0547">Nucleotide-binding</keyword>
<comment type="caution">
    <text evidence="3">The sequence shown here is derived from an EMBL/GenBank/DDBJ whole genome shotgun (WGS) entry which is preliminary data.</text>
</comment>
<dbReference type="Pfam" id="PF13173">
    <property type="entry name" value="AAA_14"/>
    <property type="match status" value="1"/>
</dbReference>